<evidence type="ECO:0000313" key="4">
    <source>
        <dbReference type="Proteomes" id="UP000318704"/>
    </source>
</evidence>
<evidence type="ECO:0000313" key="3">
    <source>
        <dbReference type="EMBL" id="QDT98124.1"/>
    </source>
</evidence>
<name>A0A517VYN3_9PLAN</name>
<dbReference type="EMBL" id="CP037920">
    <property type="protein sequence ID" value="QDT98124.1"/>
    <property type="molecule type" value="Genomic_DNA"/>
</dbReference>
<keyword evidence="2" id="KW-0472">Membrane</keyword>
<sequence length="252" mass="27750">MNFSEPSKSSEHSDQGEQPGDAAFHDQLKSVLLDVEVPDGLKDSILDSLVQSNENVLISDQPAISPRKSFLKKPGVLAGLSACLVFAAMLVSFFVAQGPVIDLSEFSPKLNLDRRFLSRFDNNFSERLPTQGGWRFKGRLNFTPNSYGVFVDQSSAHEPKSPVHDTVVRFFTLNTGKAQPVYGAILQVPARRVTPLPSHTYFDPGNVEYSQLKKGNYATVKWIEDDQVYICIVFGGARELEALGRALQAASA</sequence>
<protein>
    <submittedName>
        <fullName evidence="3">Uncharacterized protein</fullName>
    </submittedName>
</protein>
<dbReference type="Proteomes" id="UP000318704">
    <property type="component" value="Chromosome"/>
</dbReference>
<gene>
    <name evidence="3" type="ORF">V144x_36080</name>
</gene>
<proteinExistence type="predicted"/>
<dbReference type="KEGG" id="gaw:V144x_36080"/>
<organism evidence="3 4">
    <name type="scientific">Gimesia aquarii</name>
    <dbReference type="NCBI Taxonomy" id="2527964"/>
    <lineage>
        <taxon>Bacteria</taxon>
        <taxon>Pseudomonadati</taxon>
        <taxon>Planctomycetota</taxon>
        <taxon>Planctomycetia</taxon>
        <taxon>Planctomycetales</taxon>
        <taxon>Planctomycetaceae</taxon>
        <taxon>Gimesia</taxon>
    </lineage>
</organism>
<dbReference type="RefSeq" id="WP_144986531.1">
    <property type="nucleotide sequence ID" value="NZ_CP037920.1"/>
</dbReference>
<evidence type="ECO:0000256" key="1">
    <source>
        <dbReference type="SAM" id="MobiDB-lite"/>
    </source>
</evidence>
<keyword evidence="2" id="KW-1133">Transmembrane helix</keyword>
<feature type="transmembrane region" description="Helical" evidence="2">
    <location>
        <begin position="76"/>
        <end position="96"/>
    </location>
</feature>
<evidence type="ECO:0000256" key="2">
    <source>
        <dbReference type="SAM" id="Phobius"/>
    </source>
</evidence>
<keyword evidence="2" id="KW-0812">Transmembrane</keyword>
<reference evidence="3 4" key="1">
    <citation type="submission" date="2019-03" db="EMBL/GenBank/DDBJ databases">
        <title>Deep-cultivation of Planctomycetes and their phenomic and genomic characterization uncovers novel biology.</title>
        <authorList>
            <person name="Wiegand S."/>
            <person name="Jogler M."/>
            <person name="Boedeker C."/>
            <person name="Pinto D."/>
            <person name="Vollmers J."/>
            <person name="Rivas-Marin E."/>
            <person name="Kohn T."/>
            <person name="Peeters S.H."/>
            <person name="Heuer A."/>
            <person name="Rast P."/>
            <person name="Oberbeckmann S."/>
            <person name="Bunk B."/>
            <person name="Jeske O."/>
            <person name="Meyerdierks A."/>
            <person name="Storesund J.E."/>
            <person name="Kallscheuer N."/>
            <person name="Luecker S."/>
            <person name="Lage O.M."/>
            <person name="Pohl T."/>
            <person name="Merkel B.J."/>
            <person name="Hornburger P."/>
            <person name="Mueller R.-W."/>
            <person name="Bruemmer F."/>
            <person name="Labrenz M."/>
            <person name="Spormann A.M."/>
            <person name="Op den Camp H."/>
            <person name="Overmann J."/>
            <person name="Amann R."/>
            <person name="Jetten M.S.M."/>
            <person name="Mascher T."/>
            <person name="Medema M.H."/>
            <person name="Devos D.P."/>
            <person name="Kaster A.-K."/>
            <person name="Ovreas L."/>
            <person name="Rohde M."/>
            <person name="Galperin M.Y."/>
            <person name="Jogler C."/>
        </authorList>
    </citation>
    <scope>NUCLEOTIDE SEQUENCE [LARGE SCALE GENOMIC DNA]</scope>
    <source>
        <strain evidence="3 4">V144</strain>
    </source>
</reference>
<feature type="region of interest" description="Disordered" evidence="1">
    <location>
        <begin position="1"/>
        <end position="21"/>
    </location>
</feature>
<accession>A0A517VYN3</accession>
<dbReference type="AlphaFoldDB" id="A0A517VYN3"/>